<name>A0ABN8Q4Z2_9CNID</name>
<dbReference type="Gene3D" id="3.40.50.150">
    <property type="entry name" value="Vaccinia Virus protein VP39"/>
    <property type="match status" value="1"/>
</dbReference>
<dbReference type="InterPro" id="IPR050447">
    <property type="entry name" value="Erg6_SMT_methyltransf"/>
</dbReference>
<accession>A0ABN8Q4Z2</accession>
<evidence type="ECO:0000313" key="4">
    <source>
        <dbReference type="Proteomes" id="UP001159405"/>
    </source>
</evidence>
<evidence type="ECO:0000259" key="2">
    <source>
        <dbReference type="Pfam" id="PF08241"/>
    </source>
</evidence>
<keyword evidence="4" id="KW-1185">Reference proteome</keyword>
<dbReference type="InterPro" id="IPR013216">
    <property type="entry name" value="Methyltransf_11"/>
</dbReference>
<dbReference type="PANTHER" id="PTHR44068">
    <property type="entry name" value="ZGC:194242"/>
    <property type="match status" value="1"/>
</dbReference>
<sequence length="165" mass="18413">MAFTEHEEKVSEFYSRVADNNHNWNDGFLTFGLWKTKSGDPIPHPLCYGAVYDELLEGSMIQADHNVLDVACGQGAGMLRIKSQNGCNIQGLDISAANVEIAKRRLCDTGITVTRGSGTKMPYDENSFDCVICVEGEPHMNSREDFFREAFRVLKPGENCSWLTL</sequence>
<gene>
    <name evidence="3" type="ORF">PLOB_00001159</name>
</gene>
<organism evidence="3 4">
    <name type="scientific">Porites lobata</name>
    <dbReference type="NCBI Taxonomy" id="104759"/>
    <lineage>
        <taxon>Eukaryota</taxon>
        <taxon>Metazoa</taxon>
        <taxon>Cnidaria</taxon>
        <taxon>Anthozoa</taxon>
        <taxon>Hexacorallia</taxon>
        <taxon>Scleractinia</taxon>
        <taxon>Fungiina</taxon>
        <taxon>Poritidae</taxon>
        <taxon>Porites</taxon>
    </lineage>
</organism>
<keyword evidence="1" id="KW-0808">Transferase</keyword>
<dbReference type="InterPro" id="IPR029063">
    <property type="entry name" value="SAM-dependent_MTases_sf"/>
</dbReference>
<dbReference type="Pfam" id="PF08241">
    <property type="entry name" value="Methyltransf_11"/>
    <property type="match status" value="1"/>
</dbReference>
<dbReference type="CDD" id="cd02440">
    <property type="entry name" value="AdoMet_MTases"/>
    <property type="match status" value="1"/>
</dbReference>
<protein>
    <recommendedName>
        <fullName evidence="2">Methyltransferase type 11 domain-containing protein</fullName>
    </recommendedName>
</protein>
<dbReference type="EMBL" id="CALNXK010000100">
    <property type="protein sequence ID" value="CAH3155042.1"/>
    <property type="molecule type" value="Genomic_DNA"/>
</dbReference>
<dbReference type="PANTHER" id="PTHR44068:SF6">
    <property type="entry name" value="SAM-DEPENDENT METHYLTRANSFERASE ERG6_SMT-TYPE DOMAIN-CONTAINING PROTEIN"/>
    <property type="match status" value="1"/>
</dbReference>
<dbReference type="SUPFAM" id="SSF53335">
    <property type="entry name" value="S-adenosyl-L-methionine-dependent methyltransferases"/>
    <property type="match status" value="1"/>
</dbReference>
<feature type="domain" description="Methyltransferase type 11" evidence="2">
    <location>
        <begin position="68"/>
        <end position="157"/>
    </location>
</feature>
<comment type="caution">
    <text evidence="3">The sequence shown here is derived from an EMBL/GenBank/DDBJ whole genome shotgun (WGS) entry which is preliminary data.</text>
</comment>
<dbReference type="Proteomes" id="UP001159405">
    <property type="component" value="Unassembled WGS sequence"/>
</dbReference>
<evidence type="ECO:0000313" key="3">
    <source>
        <dbReference type="EMBL" id="CAH3155042.1"/>
    </source>
</evidence>
<reference evidence="3 4" key="1">
    <citation type="submission" date="2022-05" db="EMBL/GenBank/DDBJ databases">
        <authorList>
            <consortium name="Genoscope - CEA"/>
            <person name="William W."/>
        </authorList>
    </citation>
    <scope>NUCLEOTIDE SEQUENCE [LARGE SCALE GENOMIC DNA]</scope>
</reference>
<proteinExistence type="predicted"/>
<evidence type="ECO:0000256" key="1">
    <source>
        <dbReference type="ARBA" id="ARBA00022679"/>
    </source>
</evidence>